<keyword evidence="3" id="KW-1185">Reference proteome</keyword>
<dbReference type="EMBL" id="JARBHB010000014">
    <property type="protein sequence ID" value="KAJ8869150.1"/>
    <property type="molecule type" value="Genomic_DNA"/>
</dbReference>
<feature type="region of interest" description="Disordered" evidence="1">
    <location>
        <begin position="267"/>
        <end position="312"/>
    </location>
</feature>
<name>A0ABQ9G9Q5_9NEOP</name>
<feature type="region of interest" description="Disordered" evidence="1">
    <location>
        <begin position="373"/>
        <end position="407"/>
    </location>
</feature>
<protein>
    <submittedName>
        <fullName evidence="2">Uncharacterized protein</fullName>
    </submittedName>
</protein>
<evidence type="ECO:0000313" key="2">
    <source>
        <dbReference type="EMBL" id="KAJ8869150.1"/>
    </source>
</evidence>
<gene>
    <name evidence="2" type="ORF">PR048_030718</name>
</gene>
<accession>A0ABQ9G9Q5</accession>
<evidence type="ECO:0000313" key="3">
    <source>
        <dbReference type="Proteomes" id="UP001159363"/>
    </source>
</evidence>
<organism evidence="2 3">
    <name type="scientific">Dryococelus australis</name>
    <dbReference type="NCBI Taxonomy" id="614101"/>
    <lineage>
        <taxon>Eukaryota</taxon>
        <taxon>Metazoa</taxon>
        <taxon>Ecdysozoa</taxon>
        <taxon>Arthropoda</taxon>
        <taxon>Hexapoda</taxon>
        <taxon>Insecta</taxon>
        <taxon>Pterygota</taxon>
        <taxon>Neoptera</taxon>
        <taxon>Polyneoptera</taxon>
        <taxon>Phasmatodea</taxon>
        <taxon>Verophasmatodea</taxon>
        <taxon>Anareolatae</taxon>
        <taxon>Phasmatidae</taxon>
        <taxon>Eurycanthinae</taxon>
        <taxon>Dryococelus</taxon>
    </lineage>
</organism>
<reference evidence="2 3" key="1">
    <citation type="submission" date="2023-02" db="EMBL/GenBank/DDBJ databases">
        <title>LHISI_Scaffold_Assembly.</title>
        <authorList>
            <person name="Stuart O.P."/>
            <person name="Cleave R."/>
            <person name="Magrath M.J.L."/>
            <person name="Mikheyev A.S."/>
        </authorList>
    </citation>
    <scope>NUCLEOTIDE SEQUENCE [LARGE SCALE GENOMIC DNA]</scope>
    <source>
        <strain evidence="2">Daus_M_001</strain>
        <tissue evidence="2">Leg muscle</tissue>
    </source>
</reference>
<feature type="compositionally biased region" description="Basic and acidic residues" evidence="1">
    <location>
        <begin position="379"/>
        <end position="396"/>
    </location>
</feature>
<proteinExistence type="predicted"/>
<comment type="caution">
    <text evidence="2">The sequence shown here is derived from an EMBL/GenBank/DDBJ whole genome shotgun (WGS) entry which is preliminary data.</text>
</comment>
<sequence length="588" mass="63702">MDFSLVGILPDDAAGRLVFSSVLQGKLGLAHVCTFSEHTAGSIVTALLSRELNASRPLASEQQGTPTLHTSCGEVLQGNLDLAHVCTFSEHTAGSIVTALLSRELNASRPLASEQQGTPTLHTSCGEVLQGNLDLAHVCTFSEHTAGSIVTALLSRELNASRPLASEQQGTPTLHTSCGEVLQGELDLAHFCTFSEHTAGSIVTTLLSRELNAFRPLASEQQGTPTLHTSCGEVLQGELDLAHFCTFSEHTAGSIVTTLLSRELNASRPLASEQQGTPTLHTEPKDTRRCSGLTARLPPRRAGFDSRPGQPRILAHGNRAGRCRWSAGIISGISRFPRPCVPALLHSNLISPSSALKTPEVLEVDESELRCEWSSAGMQRREKSNIPEKNPTDKHDSHLRRSGRDPAGDRTRFALFWNANSLTAELPRPLPSLRTHSFTSLGPFFPFRRGNAAMGITHRPDDGDPIARCAAEVQDFVWVWTGIGEGVGGEGGRESLRKCTRCADRYKTHSNVLGISQSRTFFFSFFIGGFRRTMCSHEPVPASLQVQTHMHTRTPWTSGGQRISCPVATASSPIRDLMILVPNQEDPV</sequence>
<evidence type="ECO:0000256" key="1">
    <source>
        <dbReference type="SAM" id="MobiDB-lite"/>
    </source>
</evidence>
<dbReference type="Proteomes" id="UP001159363">
    <property type="component" value="Chromosome 13"/>
</dbReference>